<feature type="compositionally biased region" description="Low complexity" evidence="1">
    <location>
        <begin position="83"/>
        <end position="95"/>
    </location>
</feature>
<reference evidence="2" key="1">
    <citation type="submission" date="2024-01" db="EMBL/GenBank/DDBJ databases">
        <authorList>
            <person name="Webb A."/>
        </authorList>
    </citation>
    <scope>NUCLEOTIDE SEQUENCE</scope>
    <source>
        <strain evidence="2">Pm1</strain>
    </source>
</reference>
<dbReference type="AlphaFoldDB" id="A0AAV1UTL3"/>
<proteinExistence type="predicted"/>
<protein>
    <submittedName>
        <fullName evidence="2">Uncharacterized protein</fullName>
    </submittedName>
</protein>
<evidence type="ECO:0000256" key="1">
    <source>
        <dbReference type="SAM" id="MobiDB-lite"/>
    </source>
</evidence>
<comment type="caution">
    <text evidence="2">The sequence shown here is derived from an EMBL/GenBank/DDBJ whole genome shotgun (WGS) entry which is preliminary data.</text>
</comment>
<dbReference type="EMBL" id="CAKLBY020000226">
    <property type="protein sequence ID" value="CAK7937023.1"/>
    <property type="molecule type" value="Genomic_DNA"/>
</dbReference>
<feature type="compositionally biased region" description="Basic and acidic residues" evidence="1">
    <location>
        <begin position="105"/>
        <end position="118"/>
    </location>
</feature>
<evidence type="ECO:0000313" key="2">
    <source>
        <dbReference type="EMBL" id="CAK7937022.1"/>
    </source>
</evidence>
<name>A0AAV1UTL3_9STRA</name>
<evidence type="ECO:0000313" key="4">
    <source>
        <dbReference type="Proteomes" id="UP001162060"/>
    </source>
</evidence>
<organism evidence="2 4">
    <name type="scientific">Peronospora matthiolae</name>
    <dbReference type="NCBI Taxonomy" id="2874970"/>
    <lineage>
        <taxon>Eukaryota</taxon>
        <taxon>Sar</taxon>
        <taxon>Stramenopiles</taxon>
        <taxon>Oomycota</taxon>
        <taxon>Peronosporomycetes</taxon>
        <taxon>Peronosporales</taxon>
        <taxon>Peronosporaceae</taxon>
        <taxon>Peronospora</taxon>
    </lineage>
</organism>
<accession>A0AAV1UTL3</accession>
<evidence type="ECO:0000313" key="3">
    <source>
        <dbReference type="EMBL" id="CAK7937023.1"/>
    </source>
</evidence>
<dbReference type="EMBL" id="CAKLBY020000226">
    <property type="protein sequence ID" value="CAK7937022.1"/>
    <property type="molecule type" value="Genomic_DNA"/>
</dbReference>
<dbReference type="Proteomes" id="UP001162060">
    <property type="component" value="Unassembled WGS sequence"/>
</dbReference>
<gene>
    <name evidence="2" type="ORF">PM001_LOCUS22172</name>
    <name evidence="3" type="ORF">PM001_LOCUS22173</name>
</gene>
<sequence length="232" mass="25734">MRTIPVVLFPGETEAGNDVVFTRWVHRYHHLPRLWNLQDSTSLANVRLERKLRFDFATQKAKGQLRSFYRTRYAAAATYPHSSVPAAAAPSTPAPTGGKRYGSTDPKDDVQKRQRHADNPATVELRTPTSSPTPGTLAAVPSTGTDRRDNVAAGFYQHGTVDLLARQLEQALVGESRRVVDHSVHEVQSLCDRVARLEGQMNLLFRVHRLVATPTRPAQAPRDPFATDHGKA</sequence>
<feature type="region of interest" description="Disordered" evidence="1">
    <location>
        <begin position="83"/>
        <end position="146"/>
    </location>
</feature>